<keyword evidence="1" id="KW-1133">Transmembrane helix</keyword>
<gene>
    <name evidence="2" type="ORF">MMG00_00505</name>
</gene>
<accession>A0ABY3X3X4</accession>
<evidence type="ECO:0000313" key="3">
    <source>
        <dbReference type="Proteomes" id="UP000829542"/>
    </source>
</evidence>
<dbReference type="RefSeq" id="WP_242149896.1">
    <property type="nucleotide sequence ID" value="NZ_CP093379.1"/>
</dbReference>
<evidence type="ECO:0000313" key="2">
    <source>
        <dbReference type="EMBL" id="UNM96394.1"/>
    </source>
</evidence>
<organism evidence="2 3">
    <name type="scientific">Ignatzschineria rhizosphaerae</name>
    <dbReference type="NCBI Taxonomy" id="2923279"/>
    <lineage>
        <taxon>Bacteria</taxon>
        <taxon>Pseudomonadati</taxon>
        <taxon>Pseudomonadota</taxon>
        <taxon>Gammaproteobacteria</taxon>
        <taxon>Cardiobacteriales</taxon>
        <taxon>Ignatzschineriaceae</taxon>
        <taxon>Ignatzschineria</taxon>
    </lineage>
</organism>
<reference evidence="2 3" key="1">
    <citation type="submission" date="2022-03" db="EMBL/GenBank/DDBJ databases">
        <title>Ignatzschineria rhizosphaerae HR5S32.</title>
        <authorList>
            <person name="Sun J.Q."/>
            <person name="Feng J.Y."/>
        </authorList>
    </citation>
    <scope>NUCLEOTIDE SEQUENCE [LARGE SCALE GENOMIC DNA]</scope>
    <source>
        <strain evidence="2 3">HR5S32</strain>
    </source>
</reference>
<name>A0ABY3X3X4_9GAMM</name>
<dbReference type="Proteomes" id="UP000829542">
    <property type="component" value="Chromosome"/>
</dbReference>
<protein>
    <submittedName>
        <fullName evidence="2">Uncharacterized protein</fullName>
    </submittedName>
</protein>
<keyword evidence="1" id="KW-0812">Transmembrane</keyword>
<sequence length="197" mass="22271">MTKKQKIWGIIILLIIGANLLLFTVLNKKSEKEVPPTIVAMSPLKQPDQIYRMQFYARGSQCGFYINDQLVYDTYEASIGSMSADFLDNINDFLQNGDNRLALKLRSHGDYFEPGHDYQCKVSVSAGRGRAISKKVAYLNVDYAGQDHFTMGDSADFDYKVETNFIPYFEISISDQGEKEAIVSGTLTFHNLPDLKE</sequence>
<feature type="transmembrane region" description="Helical" evidence="1">
    <location>
        <begin position="7"/>
        <end position="26"/>
    </location>
</feature>
<keyword evidence="1" id="KW-0472">Membrane</keyword>
<proteinExistence type="predicted"/>
<keyword evidence="3" id="KW-1185">Reference proteome</keyword>
<dbReference type="EMBL" id="CP093379">
    <property type="protein sequence ID" value="UNM96394.1"/>
    <property type="molecule type" value="Genomic_DNA"/>
</dbReference>
<evidence type="ECO:0000256" key="1">
    <source>
        <dbReference type="SAM" id="Phobius"/>
    </source>
</evidence>